<dbReference type="RefSeq" id="WP_175536608.1">
    <property type="nucleotide sequence ID" value="NZ_CP101397.1"/>
</dbReference>
<dbReference type="EMBL" id="CP101397">
    <property type="protein sequence ID" value="UTR78481.1"/>
    <property type="molecule type" value="Genomic_DNA"/>
</dbReference>
<name>A0ABY5F443_9ACTN</name>
<dbReference type="Proteomes" id="UP001058236">
    <property type="component" value="Chromosome"/>
</dbReference>
<accession>A0ABY5F443</accession>
<organism evidence="1 2">
    <name type="scientific">Streptomyces cavourensis</name>
    <dbReference type="NCBI Taxonomy" id="67258"/>
    <lineage>
        <taxon>Bacteria</taxon>
        <taxon>Bacillati</taxon>
        <taxon>Actinomycetota</taxon>
        <taxon>Actinomycetes</taxon>
        <taxon>Kitasatosporales</taxon>
        <taxon>Streptomycetaceae</taxon>
        <taxon>Streptomyces</taxon>
    </lineage>
</organism>
<sequence>MSMPDAHVFDEYLARSDDELLAELGKELIGSGLGVGSSDPGRARRFTLKWLDEKREELCTRDEVREMAMNPPGERVIEMATLVELLSEDVSQTAAIMAAVLIYRIGLRSFCAGF</sequence>
<keyword evidence="2" id="KW-1185">Reference proteome</keyword>
<reference evidence="1" key="1">
    <citation type="submission" date="2022-07" db="EMBL/GenBank/DDBJ databases">
        <title>Genomic of Streptomyces cavourensis F2.</title>
        <authorList>
            <person name="Hu S."/>
            <person name="Liang W."/>
        </authorList>
    </citation>
    <scope>NUCLEOTIDE SEQUENCE</scope>
    <source>
        <strain evidence="1">F2</strain>
    </source>
</reference>
<proteinExistence type="predicted"/>
<gene>
    <name evidence="1" type="ORF">NLU04_08455</name>
</gene>
<evidence type="ECO:0000313" key="1">
    <source>
        <dbReference type="EMBL" id="UTR78481.1"/>
    </source>
</evidence>
<evidence type="ECO:0000313" key="2">
    <source>
        <dbReference type="Proteomes" id="UP001058236"/>
    </source>
</evidence>
<protein>
    <submittedName>
        <fullName evidence="1">Uncharacterized protein</fullName>
    </submittedName>
</protein>